<organism evidence="1 2">
    <name type="scientific">Brevibacillus laterosporus</name>
    <name type="common">Bacillus laterosporus</name>
    <dbReference type="NCBI Taxonomy" id="1465"/>
    <lineage>
        <taxon>Bacteria</taxon>
        <taxon>Bacillati</taxon>
        <taxon>Bacillota</taxon>
        <taxon>Bacilli</taxon>
        <taxon>Bacillales</taxon>
        <taxon>Paenibacillaceae</taxon>
        <taxon>Brevibacillus</taxon>
    </lineage>
</organism>
<dbReference type="RefSeq" id="WP_018674242.1">
    <property type="nucleotide sequence ID" value="NZ_JANSGY010000022.1"/>
</dbReference>
<accession>A0AAP8QEW8</accession>
<protein>
    <submittedName>
        <fullName evidence="1">Uncharacterized protein</fullName>
    </submittedName>
</protein>
<comment type="caution">
    <text evidence="1">The sequence shown here is derived from an EMBL/GenBank/DDBJ whole genome shotgun (WGS) entry which is preliminary data.</text>
</comment>
<name>A0AAP8QEW8_BRELA</name>
<reference evidence="1 2" key="1">
    <citation type="submission" date="2018-02" db="EMBL/GenBank/DDBJ databases">
        <title>Comparative analysis of genomes of three Brevibacillus laterosporus strains producers of potent antimicrobials isolated from silage.</title>
        <authorList>
            <person name="Kojic M."/>
            <person name="Miljkovic M."/>
            <person name="Studholme D."/>
            <person name="Filipic B."/>
        </authorList>
    </citation>
    <scope>NUCLEOTIDE SEQUENCE [LARGE SCALE GENOMIC DNA]</scope>
    <source>
        <strain evidence="1 2">BGSP11</strain>
    </source>
</reference>
<dbReference type="EMBL" id="PRKQ01000005">
    <property type="protein sequence ID" value="PPB08914.1"/>
    <property type="molecule type" value="Genomic_DNA"/>
</dbReference>
<evidence type="ECO:0000313" key="1">
    <source>
        <dbReference type="EMBL" id="PPB08914.1"/>
    </source>
</evidence>
<evidence type="ECO:0000313" key="2">
    <source>
        <dbReference type="Proteomes" id="UP000239759"/>
    </source>
</evidence>
<sequence length="106" mass="12758">MNIKTLKEWCLSNKIEERSIKSFWEAFESYRVDDPEEFRMFFTNYNPEYLDVFIDTVSLSLGNWPECNYTRVVTNLRIFYQEKGVGSYRLVFTLSGEIDDDYLTLY</sequence>
<dbReference type="AlphaFoldDB" id="A0AAP8QEW8"/>
<dbReference type="Proteomes" id="UP000239759">
    <property type="component" value="Unassembled WGS sequence"/>
</dbReference>
<gene>
    <name evidence="1" type="ORF">C4A77_06405</name>
</gene>
<dbReference type="GeneID" id="61080986"/>
<proteinExistence type="predicted"/>